<keyword evidence="1" id="KW-0677">Repeat</keyword>
<dbReference type="EMBL" id="JARQZJ010000126">
    <property type="protein sequence ID" value="KAK9890717.1"/>
    <property type="molecule type" value="Genomic_DNA"/>
</dbReference>
<dbReference type="PANTHER" id="PTHR24036">
    <property type="entry name" value="SKELETOR-RELATED"/>
    <property type="match status" value="1"/>
</dbReference>
<organism evidence="4 5">
    <name type="scientific">Henosepilachna vigintioctopunctata</name>
    <dbReference type="NCBI Taxonomy" id="420089"/>
    <lineage>
        <taxon>Eukaryota</taxon>
        <taxon>Metazoa</taxon>
        <taxon>Ecdysozoa</taxon>
        <taxon>Arthropoda</taxon>
        <taxon>Hexapoda</taxon>
        <taxon>Insecta</taxon>
        <taxon>Pterygota</taxon>
        <taxon>Neoptera</taxon>
        <taxon>Endopterygota</taxon>
        <taxon>Coleoptera</taxon>
        <taxon>Polyphaga</taxon>
        <taxon>Cucujiformia</taxon>
        <taxon>Coccinelloidea</taxon>
        <taxon>Coccinellidae</taxon>
        <taxon>Epilachninae</taxon>
        <taxon>Epilachnini</taxon>
        <taxon>Henosepilachna</taxon>
    </lineage>
</organism>
<protein>
    <recommendedName>
        <fullName evidence="6">Protein Skeletor</fullName>
    </recommendedName>
</protein>
<evidence type="ECO:0008006" key="6">
    <source>
        <dbReference type="Google" id="ProtNLM"/>
    </source>
</evidence>
<dbReference type="AlphaFoldDB" id="A0AAW1VFD3"/>
<dbReference type="Pfam" id="PF03351">
    <property type="entry name" value="DOMON"/>
    <property type="match status" value="1"/>
</dbReference>
<evidence type="ECO:0000256" key="1">
    <source>
        <dbReference type="ARBA" id="ARBA00022737"/>
    </source>
</evidence>
<sequence>MQPCDPKGRFHRGGSRMVKKREVTTLYGALCIKHPEPYYGKLIGNIKTFAHGINGTAYAIDESTIFIKSFSYDGMGPDAYFWIGNSPRPSPEGIIVPYPEEYIGRDPPVLRAYNNTDVILRLPGAKRIRDIRWLSVWCRRFTVDFGEVFIPPNLEVPKPRVLPEFKRLAHGLRSDNISILDAKTFYIPNLHYDGAGPDAYFWVGNGSEPTPYGIKVPNEVGSLDVLRGYQGEDIEIQLPGSLTVYDVDWLAIWCVRYRHNFGHVMIPKDLDVPPALGQTKISTSTTPKSAGPTSCREFLDKRLQVKWEIIGDSIEIQLSAKMREDQYVAFGLSGAEGRAQMVGGDVTVAFYDSDSRTFKAVDYYMSHTAQCDGKSGVCPDERIGGRNDVTIISGKRNNGVTTIKYRRLLQTNEAQNDKPIPSRGEVSVIAAFGPLNSRKEANAHSITDKTKEDIRIDFSLLNDNDCSVSLVDLADTSGPKPWPAATLIAENTLHAKIGPTGGKRGYEAITQFPSWGIAWYINDLLIPEITVERGQTYTFVVEGGNDKTNPSRYHPFYISDSPEGGFGQKSPEERARQQVYAGVDYDSENNPYPTAAGRYCEYVHRTIDMSTDTETFQEYFKTLNLECEEGVPAYLNWTVPESAPNVLYYQCYTHNNLGWKINVVDPGYNSQHNAKDNANYLHSNTHYKLNLILLTITVSSYLLIRYKNF</sequence>
<reference evidence="4 5" key="1">
    <citation type="submission" date="2023-03" db="EMBL/GenBank/DDBJ databases">
        <title>Genome insight into feeding habits of ladybird beetles.</title>
        <authorList>
            <person name="Li H.-S."/>
            <person name="Huang Y.-H."/>
            <person name="Pang H."/>
        </authorList>
    </citation>
    <scope>NUCLEOTIDE SEQUENCE [LARGE SCALE GENOMIC DNA]</scope>
    <source>
        <strain evidence="4">SYSU_2023b</strain>
        <tissue evidence="4">Whole body</tissue>
    </source>
</reference>
<name>A0AAW1VFD3_9CUCU</name>
<feature type="domain" description="DM13" evidence="3">
    <location>
        <begin position="40"/>
        <end position="151"/>
    </location>
</feature>
<dbReference type="InterPro" id="IPR005018">
    <property type="entry name" value="DOMON_domain"/>
</dbReference>
<dbReference type="InterPro" id="IPR052126">
    <property type="entry name" value="Spindle_Org/Thrombomodulin"/>
</dbReference>
<dbReference type="Proteomes" id="UP001431783">
    <property type="component" value="Unassembled WGS sequence"/>
</dbReference>
<dbReference type="SMART" id="SM00686">
    <property type="entry name" value="DM13"/>
    <property type="match status" value="2"/>
</dbReference>
<accession>A0AAW1VFD3</accession>
<dbReference type="CDD" id="cd09631">
    <property type="entry name" value="DOMON_DOH"/>
    <property type="match status" value="1"/>
</dbReference>
<dbReference type="SMART" id="SM00664">
    <property type="entry name" value="DoH"/>
    <property type="match status" value="1"/>
</dbReference>
<dbReference type="Pfam" id="PF10517">
    <property type="entry name" value="DM13"/>
    <property type="match status" value="2"/>
</dbReference>
<keyword evidence="5" id="KW-1185">Reference proteome</keyword>
<dbReference type="InterPro" id="IPR045266">
    <property type="entry name" value="DOH_DOMON"/>
</dbReference>
<dbReference type="PROSITE" id="PS50836">
    <property type="entry name" value="DOMON"/>
    <property type="match status" value="1"/>
</dbReference>
<feature type="domain" description="DOMON" evidence="2">
    <location>
        <begin position="301"/>
        <end position="433"/>
    </location>
</feature>
<proteinExistence type="predicted"/>
<gene>
    <name evidence="4" type="ORF">WA026_012066</name>
</gene>
<feature type="domain" description="DM13" evidence="3">
    <location>
        <begin position="163"/>
        <end position="267"/>
    </location>
</feature>
<dbReference type="PANTHER" id="PTHR24036:SF5">
    <property type="entry name" value="THROMBOMODULIN"/>
    <property type="match status" value="1"/>
</dbReference>
<comment type="caution">
    <text evidence="4">The sequence shown here is derived from an EMBL/GenBank/DDBJ whole genome shotgun (WGS) entry which is preliminary data.</text>
</comment>
<evidence type="ECO:0000259" key="2">
    <source>
        <dbReference type="PROSITE" id="PS50836"/>
    </source>
</evidence>
<evidence type="ECO:0000313" key="4">
    <source>
        <dbReference type="EMBL" id="KAK9890717.1"/>
    </source>
</evidence>
<dbReference type="InterPro" id="IPR019545">
    <property type="entry name" value="DM13_domain"/>
</dbReference>
<dbReference type="PROSITE" id="PS51549">
    <property type="entry name" value="DM13"/>
    <property type="match status" value="2"/>
</dbReference>
<evidence type="ECO:0000313" key="5">
    <source>
        <dbReference type="Proteomes" id="UP001431783"/>
    </source>
</evidence>
<evidence type="ECO:0000259" key="3">
    <source>
        <dbReference type="PROSITE" id="PS51549"/>
    </source>
</evidence>